<dbReference type="SMART" id="SM00564">
    <property type="entry name" value="PQQ"/>
    <property type="match status" value="6"/>
</dbReference>
<organism evidence="3">
    <name type="scientific">Geoglobus ahangari</name>
    <dbReference type="NCBI Taxonomy" id="113653"/>
    <lineage>
        <taxon>Archaea</taxon>
        <taxon>Methanobacteriati</taxon>
        <taxon>Methanobacteriota</taxon>
        <taxon>Archaeoglobi</taxon>
        <taxon>Archaeoglobales</taxon>
        <taxon>Archaeoglobaceae</taxon>
        <taxon>Geoglobus</taxon>
    </lineage>
</organism>
<name>A0A7C3UGS8_9EURY</name>
<feature type="domain" description="Pyrrolo-quinoline quinone repeat" evidence="1">
    <location>
        <begin position="64"/>
        <end position="131"/>
    </location>
</feature>
<dbReference type="EMBL" id="DTPI01000008">
    <property type="protein sequence ID" value="HGE65848.1"/>
    <property type="molecule type" value="Genomic_DNA"/>
</dbReference>
<dbReference type="PANTHER" id="PTHR34512:SF30">
    <property type="entry name" value="OUTER MEMBRANE PROTEIN ASSEMBLY FACTOR BAMB"/>
    <property type="match status" value="1"/>
</dbReference>
<dbReference type="SUPFAM" id="SSF50998">
    <property type="entry name" value="Quinoprotein alcohol dehydrogenase-like"/>
    <property type="match status" value="2"/>
</dbReference>
<gene>
    <name evidence="3" type="ORF">ENX77_01780</name>
</gene>
<proteinExistence type="predicted"/>
<accession>A0A7C3UGS8</accession>
<feature type="domain" description="Transcobalamin-like C-terminal" evidence="2">
    <location>
        <begin position="304"/>
        <end position="359"/>
    </location>
</feature>
<dbReference type="Gene3D" id="2.40.128.630">
    <property type="match status" value="1"/>
</dbReference>
<dbReference type="AlphaFoldDB" id="A0A7C3UGS8"/>
<dbReference type="InterPro" id="IPR002372">
    <property type="entry name" value="PQQ_rpt_dom"/>
</dbReference>
<dbReference type="Gene3D" id="2.130.10.10">
    <property type="entry name" value="YVTN repeat-like/Quinoprotein amine dehydrogenase"/>
    <property type="match status" value="1"/>
</dbReference>
<dbReference type="InterPro" id="IPR027954">
    <property type="entry name" value="Transcobalamin-like_C"/>
</dbReference>
<feature type="domain" description="Pyrrolo-quinoline quinone repeat" evidence="1">
    <location>
        <begin position="141"/>
        <end position="249"/>
    </location>
</feature>
<dbReference type="PANTHER" id="PTHR34512">
    <property type="entry name" value="CELL SURFACE PROTEIN"/>
    <property type="match status" value="1"/>
</dbReference>
<protein>
    <submittedName>
        <fullName evidence="3">DUF4430 domain-containing protein</fullName>
    </submittedName>
</protein>
<dbReference type="InterPro" id="IPR015943">
    <property type="entry name" value="WD40/YVTN_repeat-like_dom_sf"/>
</dbReference>
<dbReference type="Gene3D" id="2.170.130.30">
    <property type="match status" value="1"/>
</dbReference>
<evidence type="ECO:0000259" key="1">
    <source>
        <dbReference type="Pfam" id="PF13360"/>
    </source>
</evidence>
<dbReference type="InterPro" id="IPR018391">
    <property type="entry name" value="PQQ_b-propeller_rpt"/>
</dbReference>
<evidence type="ECO:0000259" key="2">
    <source>
        <dbReference type="Pfam" id="PF14478"/>
    </source>
</evidence>
<sequence>MLKSVKLEASPSWWGIASSPLYYNGSIYVTTFSNGTLWKLNNEGNVLWNYTTGGETSPYTSPSAYNGMILFTGNESEQQVLITINESGSIVWKFHVEGKITNTPSIGYGKVFVATDKKLYAVNLDGNEAWNITFNGTMSTAAIAYGNIYIGSKDGKLYCFNASSGKIEWIFEANGKIDSSPVVANGVVYFATNTPEGTIYAVNASNGNLLWLYRLKPPEGIYYNIMSSPFLADNKLFIGADDGYVYCFNSSGLIEINVTLTIGNYTEVINGNKYFINNTTALAALHYASFDSITFEYTLDDSWYDEYGSMLVKSIFGLENGYNENYWMYWVNYPEESMPSVGANQYELGDKDTIYWYYGSFISTPENATVVLKINVKVVEAKINGFTASDGFRGGNITAWVDITTANSGWFVVVSGLNGEGDYLAGISTFYVRAYEGIRVPVLIHVPQKATTGDYKLHAGVYRFEEYPESIITWSHEVVIGVK</sequence>
<reference evidence="3" key="1">
    <citation type="journal article" date="2020" name="mSystems">
        <title>Genome- and Community-Level Interaction Insights into Carbon Utilization and Element Cycling Functions of Hydrothermarchaeota in Hydrothermal Sediment.</title>
        <authorList>
            <person name="Zhou Z."/>
            <person name="Liu Y."/>
            <person name="Xu W."/>
            <person name="Pan J."/>
            <person name="Luo Z.H."/>
            <person name="Li M."/>
        </authorList>
    </citation>
    <scope>NUCLEOTIDE SEQUENCE [LARGE SCALE GENOMIC DNA]</scope>
    <source>
        <strain evidence="3">SpSt-97</strain>
    </source>
</reference>
<dbReference type="InterPro" id="IPR011047">
    <property type="entry name" value="Quinoprotein_ADH-like_sf"/>
</dbReference>
<dbReference type="Pfam" id="PF13360">
    <property type="entry name" value="PQQ_2"/>
    <property type="match status" value="2"/>
</dbReference>
<evidence type="ECO:0000313" key="3">
    <source>
        <dbReference type="EMBL" id="HGE65848.1"/>
    </source>
</evidence>
<comment type="caution">
    <text evidence="3">The sequence shown here is derived from an EMBL/GenBank/DDBJ whole genome shotgun (WGS) entry which is preliminary data.</text>
</comment>
<dbReference type="Pfam" id="PF14478">
    <property type="entry name" value="DUF4430"/>
    <property type="match status" value="1"/>
</dbReference>